<organism evidence="1">
    <name type="scientific">Anguilla anguilla</name>
    <name type="common">European freshwater eel</name>
    <name type="synonym">Muraena anguilla</name>
    <dbReference type="NCBI Taxonomy" id="7936"/>
    <lineage>
        <taxon>Eukaryota</taxon>
        <taxon>Metazoa</taxon>
        <taxon>Chordata</taxon>
        <taxon>Craniata</taxon>
        <taxon>Vertebrata</taxon>
        <taxon>Euteleostomi</taxon>
        <taxon>Actinopterygii</taxon>
        <taxon>Neopterygii</taxon>
        <taxon>Teleostei</taxon>
        <taxon>Anguilliformes</taxon>
        <taxon>Anguillidae</taxon>
        <taxon>Anguilla</taxon>
    </lineage>
</organism>
<sequence length="26" mass="2754">MSFGKSGLQLTGNPKMGSAITQHCFL</sequence>
<dbReference type="EMBL" id="GBXM01046008">
    <property type="protein sequence ID" value="JAH62569.1"/>
    <property type="molecule type" value="Transcribed_RNA"/>
</dbReference>
<accession>A0A0E9U9I1</accession>
<evidence type="ECO:0000313" key="1">
    <source>
        <dbReference type="EMBL" id="JAH62569.1"/>
    </source>
</evidence>
<proteinExistence type="predicted"/>
<name>A0A0E9U9I1_ANGAN</name>
<reference evidence="1" key="1">
    <citation type="submission" date="2014-11" db="EMBL/GenBank/DDBJ databases">
        <authorList>
            <person name="Amaro Gonzalez C."/>
        </authorList>
    </citation>
    <scope>NUCLEOTIDE SEQUENCE</scope>
</reference>
<protein>
    <submittedName>
        <fullName evidence="1">Uncharacterized protein</fullName>
    </submittedName>
</protein>
<reference evidence="1" key="2">
    <citation type="journal article" date="2015" name="Fish Shellfish Immunol.">
        <title>Early steps in the European eel (Anguilla anguilla)-Vibrio vulnificus interaction in the gills: Role of the RtxA13 toxin.</title>
        <authorList>
            <person name="Callol A."/>
            <person name="Pajuelo D."/>
            <person name="Ebbesson L."/>
            <person name="Teles M."/>
            <person name="MacKenzie S."/>
            <person name="Amaro C."/>
        </authorList>
    </citation>
    <scope>NUCLEOTIDE SEQUENCE</scope>
</reference>
<dbReference type="AlphaFoldDB" id="A0A0E9U9I1"/>